<dbReference type="Proteomes" id="UP001615550">
    <property type="component" value="Unassembled WGS sequence"/>
</dbReference>
<accession>A0ABW8D942</accession>
<dbReference type="GO" id="GO:0004497">
    <property type="term" value="F:monooxygenase activity"/>
    <property type="evidence" value="ECO:0007669"/>
    <property type="project" value="UniProtKB-KW"/>
</dbReference>
<keyword evidence="2" id="KW-0503">Monooxygenase</keyword>
<dbReference type="EMBL" id="JBGORX010000001">
    <property type="protein sequence ID" value="MFJ1268376.1"/>
    <property type="molecule type" value="Genomic_DNA"/>
</dbReference>
<dbReference type="Pfam" id="PF03992">
    <property type="entry name" value="ABM"/>
    <property type="match status" value="1"/>
</dbReference>
<protein>
    <submittedName>
        <fullName evidence="2">Quinol monooxygenase</fullName>
        <ecNumber evidence="2">1.-.-.-</ecNumber>
    </submittedName>
</protein>
<evidence type="ECO:0000313" key="2">
    <source>
        <dbReference type="EMBL" id="MFJ1268376.1"/>
    </source>
</evidence>
<dbReference type="InterPro" id="IPR007138">
    <property type="entry name" value="ABM_dom"/>
</dbReference>
<evidence type="ECO:0000259" key="1">
    <source>
        <dbReference type="PROSITE" id="PS51725"/>
    </source>
</evidence>
<dbReference type="PROSITE" id="PS51725">
    <property type="entry name" value="ABM"/>
    <property type="match status" value="1"/>
</dbReference>
<dbReference type="SUPFAM" id="SSF54909">
    <property type="entry name" value="Dimeric alpha+beta barrel"/>
    <property type="match status" value="1"/>
</dbReference>
<dbReference type="RefSeq" id="WP_400187181.1">
    <property type="nucleotide sequence ID" value="NZ_JBGORX010000001.1"/>
</dbReference>
<feature type="domain" description="ABM" evidence="1">
    <location>
        <begin position="4"/>
        <end position="92"/>
    </location>
</feature>
<organism evidence="2 3">
    <name type="scientific">Legionella lytica</name>
    <dbReference type="NCBI Taxonomy" id="96232"/>
    <lineage>
        <taxon>Bacteria</taxon>
        <taxon>Pseudomonadati</taxon>
        <taxon>Pseudomonadota</taxon>
        <taxon>Gammaproteobacteria</taxon>
        <taxon>Legionellales</taxon>
        <taxon>Legionellaceae</taxon>
        <taxon>Legionella</taxon>
    </lineage>
</organism>
<proteinExistence type="predicted"/>
<keyword evidence="2" id="KW-0560">Oxidoreductase</keyword>
<reference evidence="2 3" key="1">
    <citation type="submission" date="2024-08" db="EMBL/GenBank/DDBJ databases">
        <title>Draft Genome Sequence of Legionella lytica strain DSB2004, Isolated From a Fire Sprinkler System.</title>
        <authorList>
            <person name="Everhart A.D."/>
            <person name="Kidane D.T."/>
            <person name="Farone A.L."/>
            <person name="Farone M.B."/>
        </authorList>
    </citation>
    <scope>NUCLEOTIDE SEQUENCE [LARGE SCALE GENOMIC DNA]</scope>
    <source>
        <strain evidence="2 3">DSB2004</strain>
    </source>
</reference>
<dbReference type="EC" id="1.-.-.-" evidence="2"/>
<sequence>MANFLCIAQFISKPGKEEELYKSLLTLLAPTRAEPGCISYNLHQNVENSSIFTMTECFESKEAFDFHATQPYLQQFRESVKDVIESASLTLGTKL</sequence>
<dbReference type="Gene3D" id="3.30.70.100">
    <property type="match status" value="1"/>
</dbReference>
<dbReference type="InterPro" id="IPR050744">
    <property type="entry name" value="AI-2_Isomerase_LsrG"/>
</dbReference>
<keyword evidence="3" id="KW-1185">Reference proteome</keyword>
<dbReference type="PANTHER" id="PTHR33336:SF15">
    <property type="entry name" value="ABM DOMAIN-CONTAINING PROTEIN"/>
    <property type="match status" value="1"/>
</dbReference>
<dbReference type="InterPro" id="IPR011008">
    <property type="entry name" value="Dimeric_a/b-barrel"/>
</dbReference>
<dbReference type="PANTHER" id="PTHR33336">
    <property type="entry name" value="QUINOL MONOOXYGENASE YGIN-RELATED"/>
    <property type="match status" value="1"/>
</dbReference>
<gene>
    <name evidence="2" type="ORF">ACD661_07390</name>
</gene>
<evidence type="ECO:0000313" key="3">
    <source>
        <dbReference type="Proteomes" id="UP001615550"/>
    </source>
</evidence>
<name>A0ABW8D942_9GAMM</name>
<comment type="caution">
    <text evidence="2">The sequence shown here is derived from an EMBL/GenBank/DDBJ whole genome shotgun (WGS) entry which is preliminary data.</text>
</comment>